<keyword evidence="1" id="KW-1133">Transmembrane helix</keyword>
<keyword evidence="1" id="KW-0812">Transmembrane</keyword>
<reference evidence="2" key="1">
    <citation type="submission" date="2019-08" db="EMBL/GenBank/DDBJ databases">
        <authorList>
            <person name="Kucharzyk K."/>
            <person name="Murdoch R.W."/>
            <person name="Higgins S."/>
            <person name="Loffler F."/>
        </authorList>
    </citation>
    <scope>NUCLEOTIDE SEQUENCE</scope>
</reference>
<feature type="transmembrane region" description="Helical" evidence="1">
    <location>
        <begin position="52"/>
        <end position="70"/>
    </location>
</feature>
<evidence type="ECO:0000313" key="2">
    <source>
        <dbReference type="EMBL" id="MPL99277.1"/>
    </source>
</evidence>
<protein>
    <recommendedName>
        <fullName evidence="3">DUF3784 domain-containing protein</fullName>
    </recommendedName>
</protein>
<dbReference type="InterPro" id="IPR017259">
    <property type="entry name" value="UCP037672"/>
</dbReference>
<evidence type="ECO:0000256" key="1">
    <source>
        <dbReference type="SAM" id="Phobius"/>
    </source>
</evidence>
<dbReference type="Pfam" id="PF12650">
    <property type="entry name" value="DUF3784"/>
    <property type="match status" value="1"/>
</dbReference>
<keyword evidence="1" id="KW-0472">Membrane</keyword>
<evidence type="ECO:0008006" key="3">
    <source>
        <dbReference type="Google" id="ProtNLM"/>
    </source>
</evidence>
<accession>A0A644W6S5</accession>
<feature type="transmembrane region" description="Helical" evidence="1">
    <location>
        <begin position="107"/>
        <end position="129"/>
    </location>
</feature>
<proteinExistence type="predicted"/>
<dbReference type="AlphaFoldDB" id="A0A644W6S5"/>
<sequence length="235" mass="26745">MLPIIFISVICIIFIVLGVAISKYKCYWLISGYNTQSKEEKSKVDIEKIAKHMGRMCYLIAFLIFIGAIVSKYFQISILPFIITLLIIVFGYLIYMQKFDHNKKSKSEIMVMVVIGFITFAIMIITFSFGNEANNIIIKEDAIVIDGSYGITLKREDIKEIKLVDNIPEIGFKSNGYSDGGAIKKGDFKLENGEKVKLYVQSNKGPYIKISTVNFDVYINYKDISLTNQSFNNLK</sequence>
<organism evidence="2">
    <name type="scientific">bioreactor metagenome</name>
    <dbReference type="NCBI Taxonomy" id="1076179"/>
    <lineage>
        <taxon>unclassified sequences</taxon>
        <taxon>metagenomes</taxon>
        <taxon>ecological metagenomes</taxon>
    </lineage>
</organism>
<feature type="transmembrane region" description="Helical" evidence="1">
    <location>
        <begin position="76"/>
        <end position="95"/>
    </location>
</feature>
<gene>
    <name evidence="2" type="ORF">SDC9_45494</name>
</gene>
<comment type="caution">
    <text evidence="2">The sequence shown here is derived from an EMBL/GenBank/DDBJ whole genome shotgun (WGS) entry which is preliminary data.</text>
</comment>
<feature type="transmembrane region" description="Helical" evidence="1">
    <location>
        <begin position="6"/>
        <end position="31"/>
    </location>
</feature>
<dbReference type="EMBL" id="VSSQ01000657">
    <property type="protein sequence ID" value="MPL99277.1"/>
    <property type="molecule type" value="Genomic_DNA"/>
</dbReference>
<name>A0A644W6S5_9ZZZZ</name>